<evidence type="ECO:0000259" key="1">
    <source>
        <dbReference type="Pfam" id="PF01636"/>
    </source>
</evidence>
<dbReference type="InterPro" id="IPR002575">
    <property type="entry name" value="Aminoglycoside_PTrfase"/>
</dbReference>
<dbReference type="EMBL" id="RBAH01000005">
    <property type="protein sequence ID" value="RKN85263.1"/>
    <property type="molecule type" value="Genomic_DNA"/>
</dbReference>
<dbReference type="OrthoDB" id="9812495at2"/>
<keyword evidence="3" id="KW-1185">Reference proteome</keyword>
<evidence type="ECO:0000313" key="3">
    <source>
        <dbReference type="Proteomes" id="UP000282311"/>
    </source>
</evidence>
<dbReference type="InterPro" id="IPR011009">
    <property type="entry name" value="Kinase-like_dom_sf"/>
</dbReference>
<keyword evidence="2" id="KW-0808">Transferase</keyword>
<gene>
    <name evidence="2" type="ORF">D7M11_09250</name>
</gene>
<dbReference type="SUPFAM" id="SSF56112">
    <property type="entry name" value="Protein kinase-like (PK-like)"/>
    <property type="match status" value="1"/>
</dbReference>
<reference evidence="2 3" key="1">
    <citation type="journal article" date="2007" name="Int. J. Syst. Evol. Microbiol.">
        <title>Paenibacillus ginsengarvi sp. nov., isolated from soil from ginseng cultivation.</title>
        <authorList>
            <person name="Yoon M.H."/>
            <person name="Ten L.N."/>
            <person name="Im W.T."/>
        </authorList>
    </citation>
    <scope>NUCLEOTIDE SEQUENCE [LARGE SCALE GENOMIC DNA]</scope>
    <source>
        <strain evidence="2 3">KCTC 13059</strain>
    </source>
</reference>
<comment type="caution">
    <text evidence="2">The sequence shown here is derived from an EMBL/GenBank/DDBJ whole genome shotgun (WGS) entry which is preliminary data.</text>
</comment>
<sequence>MHQPIRLDEIPAEIIEETGRVSEIRFPRQGYTSDVGIIESPNGRFLLKRTKGQRYGAWLARELLVLQNLRGTKLPVPAVYRSVEHGDQLWTLIQYVEGETVRSALLGETKPDKRHEIIYHFGAALANIHATPCPVSLKGASDWLDDMLLRANYNLRHYTVDGTPELLDRITNNKPVPVQNTLIHGDYTIDNVLVREGNVTAVIDWSGGSFGDPRYDAALAIRPKPHAFQVPEEADIFFAGYGAKILNEQEYAYFKDGLNEFF</sequence>
<dbReference type="AlphaFoldDB" id="A0A3B0CIQ4"/>
<accession>A0A3B0CIQ4</accession>
<dbReference type="Proteomes" id="UP000282311">
    <property type="component" value="Unassembled WGS sequence"/>
</dbReference>
<dbReference type="GO" id="GO:0016740">
    <property type="term" value="F:transferase activity"/>
    <property type="evidence" value="ECO:0007669"/>
    <property type="project" value="UniProtKB-KW"/>
</dbReference>
<dbReference type="InterPro" id="IPR051678">
    <property type="entry name" value="AGP_Transferase"/>
</dbReference>
<dbReference type="RefSeq" id="WP_120746915.1">
    <property type="nucleotide sequence ID" value="NZ_RBAH01000005.1"/>
</dbReference>
<protein>
    <submittedName>
        <fullName evidence="2">Aminoglycoside phosphotransferase family protein</fullName>
    </submittedName>
</protein>
<dbReference type="Gene3D" id="3.90.1200.10">
    <property type="match status" value="1"/>
</dbReference>
<dbReference type="Pfam" id="PF01636">
    <property type="entry name" value="APH"/>
    <property type="match status" value="1"/>
</dbReference>
<proteinExistence type="predicted"/>
<dbReference type="PANTHER" id="PTHR21310">
    <property type="entry name" value="AMINOGLYCOSIDE PHOSPHOTRANSFERASE-RELATED-RELATED"/>
    <property type="match status" value="1"/>
</dbReference>
<feature type="domain" description="Aminoglycoside phosphotransferase" evidence="1">
    <location>
        <begin position="24"/>
        <end position="246"/>
    </location>
</feature>
<evidence type="ECO:0000313" key="2">
    <source>
        <dbReference type="EMBL" id="RKN85263.1"/>
    </source>
</evidence>
<organism evidence="2 3">
    <name type="scientific">Paenibacillus ginsengarvi</name>
    <dbReference type="NCBI Taxonomy" id="400777"/>
    <lineage>
        <taxon>Bacteria</taxon>
        <taxon>Bacillati</taxon>
        <taxon>Bacillota</taxon>
        <taxon>Bacilli</taxon>
        <taxon>Bacillales</taxon>
        <taxon>Paenibacillaceae</taxon>
        <taxon>Paenibacillus</taxon>
    </lineage>
</organism>
<name>A0A3B0CIQ4_9BACL</name>